<reference evidence="11" key="2">
    <citation type="submission" date="2025-08" db="UniProtKB">
        <authorList>
            <consortium name="Ensembl"/>
        </authorList>
    </citation>
    <scope>IDENTIFICATION</scope>
</reference>
<evidence type="ECO:0000256" key="4">
    <source>
        <dbReference type="ARBA" id="ARBA00022483"/>
    </source>
</evidence>
<evidence type="ECO:0000256" key="2">
    <source>
        <dbReference type="ARBA" id="ARBA00004236"/>
    </source>
</evidence>
<comment type="subcellular location">
    <subcellularLocation>
        <location evidence="2">Cell membrane</location>
    </subcellularLocation>
    <subcellularLocation>
        <location evidence="1">Endomembrane system</location>
        <topology evidence="1">Peripheral membrane protein</topology>
    </subcellularLocation>
</comment>
<accession>A0A8C8TH28</accession>
<feature type="domain" description="C2" evidence="9">
    <location>
        <begin position="338"/>
        <end position="467"/>
    </location>
</feature>
<dbReference type="SUPFAM" id="SSF49562">
    <property type="entry name" value="C2 domain (Calcium/lipid-binding domain, CaLB)"/>
    <property type="match status" value="2"/>
</dbReference>
<dbReference type="GO" id="GO:0006886">
    <property type="term" value="P:intracellular protein transport"/>
    <property type="evidence" value="ECO:0007669"/>
    <property type="project" value="InterPro"/>
</dbReference>
<dbReference type="PROSITE" id="PS50916">
    <property type="entry name" value="RABBD"/>
    <property type="match status" value="1"/>
</dbReference>
<dbReference type="CDD" id="cd04020">
    <property type="entry name" value="C2B_SLP_1-2-3-4"/>
    <property type="match status" value="1"/>
</dbReference>
<dbReference type="InterPro" id="IPR043567">
    <property type="entry name" value="SYTL1-5_C2B"/>
</dbReference>
<reference evidence="11 12" key="1">
    <citation type="submission" date="2018-10" db="EMBL/GenBank/DDBJ databases">
        <title>Improved assembly of the deer mouse Peromyscus maniculatus genome.</title>
        <authorList>
            <person name="Lassance J.-M."/>
            <person name="Hoekstra H.E."/>
        </authorList>
    </citation>
    <scope>NUCLEOTIDE SEQUENCE [LARGE SCALE GENOMIC DNA]</scope>
</reference>
<evidence type="ECO:0000256" key="1">
    <source>
        <dbReference type="ARBA" id="ARBA00004184"/>
    </source>
</evidence>
<evidence type="ECO:0000256" key="7">
    <source>
        <dbReference type="ARBA" id="ARBA00023136"/>
    </source>
</evidence>
<feature type="compositionally biased region" description="Low complexity" evidence="8">
    <location>
        <begin position="222"/>
        <end position="242"/>
    </location>
</feature>
<dbReference type="GeneTree" id="ENSGT00940000160932"/>
<keyword evidence="12" id="KW-1185">Reference proteome</keyword>
<protein>
    <submittedName>
        <fullName evidence="11">Synaptotagmin-like 1</fullName>
    </submittedName>
</protein>
<dbReference type="PANTHER" id="PTHR45716:SF3">
    <property type="entry name" value="SYNAPTOTAGMIN-LIKE PROTEIN 1"/>
    <property type="match status" value="1"/>
</dbReference>
<dbReference type="InterPro" id="IPR000008">
    <property type="entry name" value="C2_dom"/>
</dbReference>
<dbReference type="Gene3D" id="6.10.250.3000">
    <property type="match status" value="1"/>
</dbReference>
<dbReference type="GO" id="GO:0042043">
    <property type="term" value="F:neurexin family protein binding"/>
    <property type="evidence" value="ECO:0007669"/>
    <property type="project" value="TreeGrafter"/>
</dbReference>
<keyword evidence="4" id="KW-0268">Exocytosis</keyword>
<dbReference type="FunFam" id="2.60.40.150:FF:000212">
    <property type="entry name" value="Synaptotagmin like 1"/>
    <property type="match status" value="1"/>
</dbReference>
<dbReference type="Ensembl" id="ENSPEMT00000014928.2">
    <property type="protein sequence ID" value="ENSPEMP00000010752.1"/>
    <property type="gene ID" value="ENSPEMG00000011614.2"/>
</dbReference>
<dbReference type="SMART" id="SM00239">
    <property type="entry name" value="C2"/>
    <property type="match status" value="2"/>
</dbReference>
<keyword evidence="3" id="KW-1003">Cell membrane</keyword>
<sequence length="502" mass="55198">MPQRGHTSQERLWALPFLPMAHGPEPEAEGLLDLSFLTEEEQEAIADVLKRDARLRQLEEGRVSKLRASLADPGQLKILTGDWFQEARSQRHRHAHFGSDLVRASIRRKKSARGDQALGSDGEAEAAGKDTTEEEPESRVSIEMAAPERHSETQASDHEEEPQDQEGEWEASGQGGVQVAETDPALDPEQRAEQESWPSPAQIRVTPEVQENGEEAPGLGPSLDRMLSSSSSVSSLNSSTLSGSLMSLSGEAEAGTVQVRGSVHFALRYEPGAAELRVQVIQCQGLAAARRRRSDPYVKTYLLPDKQNKRKTSVKKRNLNPIFNETLRVPPSPDELPSRGLLSLSLKYVPAGSEGGGQPLSGELHFWVKEAQGLVPLRPGSLDTYIQCSVLPDDSRASRQRTRVVRRSLSPVFNHTMVYDGFGPADLRQACAELSLWDHGALASRQLGGTRLSLGTGSSYGLQVPWMDSTPEEKQLWQALLERPCEWVDGLLPLRTNLVPRA</sequence>
<feature type="region of interest" description="Disordered" evidence="8">
    <location>
        <begin position="208"/>
        <end position="242"/>
    </location>
</feature>
<evidence type="ECO:0000259" key="9">
    <source>
        <dbReference type="PROSITE" id="PS50004"/>
    </source>
</evidence>
<evidence type="ECO:0000256" key="5">
    <source>
        <dbReference type="ARBA" id="ARBA00022553"/>
    </source>
</evidence>
<proteinExistence type="predicted"/>
<evidence type="ECO:0000256" key="6">
    <source>
        <dbReference type="ARBA" id="ARBA00022737"/>
    </source>
</evidence>
<dbReference type="GO" id="GO:0005886">
    <property type="term" value="C:plasma membrane"/>
    <property type="evidence" value="ECO:0007669"/>
    <property type="project" value="UniProtKB-SubCell"/>
</dbReference>
<organism evidence="11 12">
    <name type="scientific">Peromyscus maniculatus bairdii</name>
    <name type="common">Prairie deer mouse</name>
    <dbReference type="NCBI Taxonomy" id="230844"/>
    <lineage>
        <taxon>Eukaryota</taxon>
        <taxon>Metazoa</taxon>
        <taxon>Chordata</taxon>
        <taxon>Craniata</taxon>
        <taxon>Vertebrata</taxon>
        <taxon>Euteleostomi</taxon>
        <taxon>Mammalia</taxon>
        <taxon>Eutheria</taxon>
        <taxon>Euarchontoglires</taxon>
        <taxon>Glires</taxon>
        <taxon>Rodentia</taxon>
        <taxon>Myomorpha</taxon>
        <taxon>Muroidea</taxon>
        <taxon>Cricetidae</taxon>
        <taxon>Neotominae</taxon>
        <taxon>Peromyscus</taxon>
    </lineage>
</organism>
<evidence type="ECO:0000313" key="11">
    <source>
        <dbReference type="Ensembl" id="ENSPEMP00000010752.1"/>
    </source>
</evidence>
<evidence type="ECO:0000313" key="12">
    <source>
        <dbReference type="Proteomes" id="UP000694547"/>
    </source>
</evidence>
<dbReference type="Pfam" id="PF00168">
    <property type="entry name" value="C2"/>
    <property type="match status" value="2"/>
</dbReference>
<name>A0A8C8TH28_PERMB</name>
<dbReference type="PROSITE" id="PS50004">
    <property type="entry name" value="C2"/>
    <property type="match status" value="1"/>
</dbReference>
<dbReference type="Proteomes" id="UP000694547">
    <property type="component" value="Chromosome 2"/>
</dbReference>
<dbReference type="GO" id="GO:0070382">
    <property type="term" value="C:exocytic vesicle"/>
    <property type="evidence" value="ECO:0007669"/>
    <property type="project" value="TreeGrafter"/>
</dbReference>
<keyword evidence="6" id="KW-0677">Repeat</keyword>
<dbReference type="GO" id="GO:0006887">
    <property type="term" value="P:exocytosis"/>
    <property type="evidence" value="ECO:0007669"/>
    <property type="project" value="UniProtKB-KW"/>
</dbReference>
<dbReference type="Gene3D" id="2.60.40.150">
    <property type="entry name" value="C2 domain"/>
    <property type="match status" value="2"/>
</dbReference>
<dbReference type="FunFam" id="2.60.40.150:FF:000108">
    <property type="entry name" value="Synaptotagmin like 1"/>
    <property type="match status" value="1"/>
</dbReference>
<evidence type="ECO:0000259" key="10">
    <source>
        <dbReference type="PROSITE" id="PS50916"/>
    </source>
</evidence>
<feature type="compositionally biased region" description="Acidic residues" evidence="8">
    <location>
        <begin position="158"/>
        <end position="169"/>
    </location>
</feature>
<keyword evidence="7" id="KW-0472">Membrane</keyword>
<feature type="domain" description="RabBD" evidence="10">
    <location>
        <begin position="31"/>
        <end position="87"/>
    </location>
</feature>
<dbReference type="PANTHER" id="PTHR45716">
    <property type="entry name" value="BITESIZE, ISOFORM I"/>
    <property type="match status" value="1"/>
</dbReference>
<evidence type="ECO:0000256" key="3">
    <source>
        <dbReference type="ARBA" id="ARBA00022475"/>
    </source>
</evidence>
<keyword evidence="5" id="KW-0597">Phosphoprotein</keyword>
<dbReference type="InterPro" id="IPR035892">
    <property type="entry name" value="C2_domain_sf"/>
</dbReference>
<evidence type="ECO:0000256" key="8">
    <source>
        <dbReference type="SAM" id="MobiDB-lite"/>
    </source>
</evidence>
<feature type="compositionally biased region" description="Basic and acidic residues" evidence="8">
    <location>
        <begin position="146"/>
        <end position="157"/>
    </location>
</feature>
<dbReference type="GO" id="GO:0031267">
    <property type="term" value="F:small GTPase binding"/>
    <property type="evidence" value="ECO:0007669"/>
    <property type="project" value="InterPro"/>
</dbReference>
<dbReference type="AlphaFoldDB" id="A0A8C8TH28"/>
<dbReference type="InterPro" id="IPR010911">
    <property type="entry name" value="Rab_BD"/>
</dbReference>
<reference evidence="11" key="3">
    <citation type="submission" date="2025-09" db="UniProtKB">
        <authorList>
            <consortium name="Ensembl"/>
        </authorList>
    </citation>
    <scope>IDENTIFICATION</scope>
</reference>
<feature type="region of interest" description="Disordered" evidence="8">
    <location>
        <begin position="108"/>
        <end position="177"/>
    </location>
</feature>